<dbReference type="PANTHER" id="PTHR42693:SF33">
    <property type="entry name" value="ARYLSULFATASE"/>
    <property type="match status" value="1"/>
</dbReference>
<evidence type="ECO:0000256" key="2">
    <source>
        <dbReference type="SAM" id="MobiDB-lite"/>
    </source>
</evidence>
<feature type="compositionally biased region" description="Polar residues" evidence="2">
    <location>
        <begin position="62"/>
        <end position="71"/>
    </location>
</feature>
<evidence type="ECO:0000256" key="1">
    <source>
        <dbReference type="ARBA" id="ARBA00008779"/>
    </source>
</evidence>
<name>A0A517Z158_9PLAN</name>
<dbReference type="OrthoDB" id="265007at2"/>
<feature type="region of interest" description="Disordered" evidence="2">
    <location>
        <begin position="58"/>
        <end position="87"/>
    </location>
</feature>
<comment type="similarity">
    <text evidence="1">Belongs to the sulfatase family.</text>
</comment>
<dbReference type="AlphaFoldDB" id="A0A517Z158"/>
<dbReference type="InterPro" id="IPR050738">
    <property type="entry name" value="Sulfatase"/>
</dbReference>
<dbReference type="PANTHER" id="PTHR42693">
    <property type="entry name" value="ARYLSULFATASE FAMILY MEMBER"/>
    <property type="match status" value="1"/>
</dbReference>
<dbReference type="InterPro" id="IPR017850">
    <property type="entry name" value="Alkaline_phosphatase_core_sf"/>
</dbReference>
<protein>
    <submittedName>
        <fullName evidence="3">Sulfatase</fullName>
    </submittedName>
</protein>
<keyword evidence="4" id="KW-1185">Reference proteome</keyword>
<dbReference type="Gene3D" id="3.40.720.10">
    <property type="entry name" value="Alkaline Phosphatase, subunit A"/>
    <property type="match status" value="2"/>
</dbReference>
<gene>
    <name evidence="3" type="ORF">Mal4_04920</name>
</gene>
<evidence type="ECO:0000313" key="3">
    <source>
        <dbReference type="EMBL" id="QDU36208.1"/>
    </source>
</evidence>
<dbReference type="Proteomes" id="UP000320496">
    <property type="component" value="Chromosome"/>
</dbReference>
<dbReference type="RefSeq" id="WP_145366894.1">
    <property type="nucleotide sequence ID" value="NZ_CP036275.1"/>
</dbReference>
<accession>A0A517Z158</accession>
<dbReference type="EMBL" id="CP036275">
    <property type="protein sequence ID" value="QDU36208.1"/>
    <property type="molecule type" value="Genomic_DNA"/>
</dbReference>
<sequence>MTPATRRAAIVIAFDHLPVGFLGCYGAEQVATPQFDRIASAGMTFDFCYARRSTLDVPTVDASPTPSSGTDRNAPGEATPRPELQQLLKQDDMRAIVHDERDTHAATADIPEVPEDLPLAGLLEHCHDFVSEPSGGNSLLWLQARGVPAMHVPPCRVPVDTDRSFGIDAGDATVATCLEALYRLQDPRRSDAPERHVATLRDAGLLQRGRLPESPALDRLNRALYAASVHALDACLASVRDALDVPPERQPLLIIAGMQGDSVARHPQLQDGCPPLVDEIVHVPLIVRPPGGLRLGQRSRALVQTSDIAATVRHWLVPDASSDFAAAPVGEQSQDLLRVFAGNFAERTAVLLEGTGGCTGLRTPHYSLLVPGSTEETNQEPDRDAARLFRKPQDVWDVLDVSSQEPEVVAELCEELRFRREEAGSAGQTTN</sequence>
<dbReference type="SUPFAM" id="SSF53649">
    <property type="entry name" value="Alkaline phosphatase-like"/>
    <property type="match status" value="1"/>
</dbReference>
<dbReference type="KEGG" id="mri:Mal4_04920"/>
<proteinExistence type="inferred from homology"/>
<dbReference type="GO" id="GO:0004065">
    <property type="term" value="F:arylsulfatase activity"/>
    <property type="evidence" value="ECO:0007669"/>
    <property type="project" value="TreeGrafter"/>
</dbReference>
<evidence type="ECO:0000313" key="4">
    <source>
        <dbReference type="Proteomes" id="UP000320496"/>
    </source>
</evidence>
<organism evidence="3 4">
    <name type="scientific">Maioricimonas rarisocia</name>
    <dbReference type="NCBI Taxonomy" id="2528026"/>
    <lineage>
        <taxon>Bacteria</taxon>
        <taxon>Pseudomonadati</taxon>
        <taxon>Planctomycetota</taxon>
        <taxon>Planctomycetia</taxon>
        <taxon>Planctomycetales</taxon>
        <taxon>Planctomycetaceae</taxon>
        <taxon>Maioricimonas</taxon>
    </lineage>
</organism>
<reference evidence="3 4" key="1">
    <citation type="submission" date="2019-02" db="EMBL/GenBank/DDBJ databases">
        <title>Deep-cultivation of Planctomycetes and their phenomic and genomic characterization uncovers novel biology.</title>
        <authorList>
            <person name="Wiegand S."/>
            <person name="Jogler M."/>
            <person name="Boedeker C."/>
            <person name="Pinto D."/>
            <person name="Vollmers J."/>
            <person name="Rivas-Marin E."/>
            <person name="Kohn T."/>
            <person name="Peeters S.H."/>
            <person name="Heuer A."/>
            <person name="Rast P."/>
            <person name="Oberbeckmann S."/>
            <person name="Bunk B."/>
            <person name="Jeske O."/>
            <person name="Meyerdierks A."/>
            <person name="Storesund J.E."/>
            <person name="Kallscheuer N."/>
            <person name="Luecker S."/>
            <person name="Lage O.M."/>
            <person name="Pohl T."/>
            <person name="Merkel B.J."/>
            <person name="Hornburger P."/>
            <person name="Mueller R.-W."/>
            <person name="Bruemmer F."/>
            <person name="Labrenz M."/>
            <person name="Spormann A.M."/>
            <person name="Op den Camp H."/>
            <person name="Overmann J."/>
            <person name="Amann R."/>
            <person name="Jetten M.S.M."/>
            <person name="Mascher T."/>
            <person name="Medema M.H."/>
            <person name="Devos D.P."/>
            <person name="Kaster A.-K."/>
            <person name="Ovreas L."/>
            <person name="Rohde M."/>
            <person name="Galperin M.Y."/>
            <person name="Jogler C."/>
        </authorList>
    </citation>
    <scope>NUCLEOTIDE SEQUENCE [LARGE SCALE GENOMIC DNA]</scope>
    <source>
        <strain evidence="3 4">Mal4</strain>
    </source>
</reference>